<name>A0A5J5J0V7_9MICO</name>
<keyword evidence="2" id="KW-1185">Reference proteome</keyword>
<dbReference type="AlphaFoldDB" id="A0A5J5J0V7"/>
<dbReference type="Proteomes" id="UP000325827">
    <property type="component" value="Unassembled WGS sequence"/>
</dbReference>
<organism evidence="1 2">
    <name type="scientific">Microbacterium rhizomatis</name>
    <dbReference type="NCBI Taxonomy" id="1631477"/>
    <lineage>
        <taxon>Bacteria</taxon>
        <taxon>Bacillati</taxon>
        <taxon>Actinomycetota</taxon>
        <taxon>Actinomycetes</taxon>
        <taxon>Micrococcales</taxon>
        <taxon>Microbacteriaceae</taxon>
        <taxon>Microbacterium</taxon>
    </lineage>
</organism>
<proteinExistence type="predicted"/>
<dbReference type="OrthoDB" id="5083262at2"/>
<evidence type="ECO:0008006" key="3">
    <source>
        <dbReference type="Google" id="ProtNLM"/>
    </source>
</evidence>
<dbReference type="RefSeq" id="WP_150450152.1">
    <property type="nucleotide sequence ID" value="NZ_VYSA01000004.1"/>
</dbReference>
<accession>A0A5J5J0V7</accession>
<reference evidence="2" key="1">
    <citation type="submission" date="2019-09" db="EMBL/GenBank/DDBJ databases">
        <title>Mumia zhuanghuii sp. nov. isolated from the intestinal contents of plateau pika (Ochotona curzoniae) in the Qinghai-Tibet plateau of China.</title>
        <authorList>
            <person name="Tian Z."/>
        </authorList>
    </citation>
    <scope>NUCLEOTIDE SEQUENCE [LARGE SCALE GENOMIC DNA]</scope>
    <source>
        <strain evidence="2">JCM 30598</strain>
    </source>
</reference>
<comment type="caution">
    <text evidence="1">The sequence shown here is derived from an EMBL/GenBank/DDBJ whole genome shotgun (WGS) entry which is preliminary data.</text>
</comment>
<evidence type="ECO:0000313" key="1">
    <source>
        <dbReference type="EMBL" id="KAA9106009.1"/>
    </source>
</evidence>
<gene>
    <name evidence="1" type="ORF">F6B43_16765</name>
</gene>
<evidence type="ECO:0000313" key="2">
    <source>
        <dbReference type="Proteomes" id="UP000325827"/>
    </source>
</evidence>
<dbReference type="EMBL" id="VYSA01000004">
    <property type="protein sequence ID" value="KAA9106009.1"/>
    <property type="molecule type" value="Genomic_DNA"/>
</dbReference>
<protein>
    <recommendedName>
        <fullName evidence="3">RNA polymerase sigma factor 70 region 4 type 2 domain-containing protein</fullName>
    </recommendedName>
</protein>
<sequence length="77" mass="8719">MVNESIDDIRRQISQVGVEIARTDELLERRGHLVEEARAAGMTYREVALLLGMTETGLRKTQKAFRARATQFEARAS</sequence>